<evidence type="ECO:0000256" key="6">
    <source>
        <dbReference type="ARBA" id="ARBA00025166"/>
    </source>
</evidence>
<evidence type="ECO:0000259" key="9">
    <source>
        <dbReference type="Pfam" id="PF07685"/>
    </source>
</evidence>
<dbReference type="PANTHER" id="PTHR21343:SF1">
    <property type="entry name" value="COBYRIC ACID SYNTHASE"/>
    <property type="match status" value="1"/>
</dbReference>
<evidence type="ECO:0000256" key="3">
    <source>
        <dbReference type="ARBA" id="ARBA00014921"/>
    </source>
</evidence>
<feature type="domain" description="CobB/CobQ-like glutamine amidotransferase" evidence="9">
    <location>
        <begin position="259"/>
        <end position="452"/>
    </location>
</feature>
<dbReference type="InterPro" id="IPR033949">
    <property type="entry name" value="CobQ_GATase1"/>
</dbReference>
<comment type="similarity">
    <text evidence="2 7">Belongs to the CobB/CobQ family. CobQ subfamily.</text>
</comment>
<dbReference type="Proteomes" id="UP000007490">
    <property type="component" value="Chromosome"/>
</dbReference>
<feature type="domain" description="CobQ/CobB/MinD/ParA nucleotide binding" evidence="8">
    <location>
        <begin position="10"/>
        <end position="242"/>
    </location>
</feature>
<dbReference type="Gene3D" id="3.40.50.880">
    <property type="match status" value="1"/>
</dbReference>
<evidence type="ECO:0000259" key="8">
    <source>
        <dbReference type="Pfam" id="PF01656"/>
    </source>
</evidence>
<dbReference type="KEGG" id="mel:Metbo_2207"/>
<dbReference type="InterPro" id="IPR027417">
    <property type="entry name" value="P-loop_NTPase"/>
</dbReference>
<reference evidence="10 11" key="2">
    <citation type="journal article" date="2014" name="Int. J. Syst. Evol. Microbiol.">
        <title>Methanobacterium paludis sp. nov. and a novel strain of Methanobacterium lacus isolated from northern peatlands.</title>
        <authorList>
            <person name="Cadillo-Quiroz H."/>
            <person name="Brauer S.L."/>
            <person name="Goodson N."/>
            <person name="Yavitt J.B."/>
            <person name="Zinder S.H."/>
        </authorList>
    </citation>
    <scope>NUCLEOTIDE SEQUENCE [LARGE SCALE GENOMIC DNA]</scope>
    <source>
        <strain evidence="10 11">AL-21</strain>
    </source>
</reference>
<dbReference type="Pfam" id="PF07685">
    <property type="entry name" value="GATase_3"/>
    <property type="match status" value="1"/>
</dbReference>
<evidence type="ECO:0000256" key="5">
    <source>
        <dbReference type="ARBA" id="ARBA00022962"/>
    </source>
</evidence>
<comment type="function">
    <text evidence="6 7">Catalyzes amidations at positions B, D, E, and G on adenosylcobyrinic A,C-diamide. NH(2) groups are provided by glutamine, and one molecule of ATP is hydrogenolyzed for each amidation.</text>
</comment>
<sequence>MQRENNYPCIMIQGTSSNAGKSVAVTALCRIFAKRGYKVAPFKSQNMSLNSYTTNEDAEIAMAQVLQAEAAGVEPSYNMNPILLKPKEDFISQVIVHGKPAGDMNFYHYQNNFRQEALAAIESSINALKEDYDVIVIEGAGSPAEINMLDKDLANMQIARMADADVILVADIDRGGVFASIAGTFSLLPEEDRNRIKGIIINKFRGNLDILMPGIRQIEEIVGVPVLGVLPYDDDLKLPEEDSASLSEHKYRGDGDVVIGVLRLPRISNFTDIDPLEYEPDVTIKLIEMDDEIGDVDALILPGTRNSVSDLVALKKSGHADKIVELSKKIPVFGICGGYQILGTMIHDEDHQESKHGTVEGLGLLDIETRFGEVEKVITQSNGILTGKGMFKDLEGELVEGYELHEGTSSINNSQALIKIVKGFGNDSKGYDGAVNGLVSGTYLHGIFHNFKFRRTFTDHVRSSKGMEKLGFGTDDFEDMKRSSIERLANIFEENVDMSIIDAKLVDIQR</sequence>
<dbReference type="InterPro" id="IPR029062">
    <property type="entry name" value="Class_I_gatase-like"/>
</dbReference>
<feature type="active site" description="Nucleophile" evidence="7">
    <location>
        <position position="336"/>
    </location>
</feature>
<dbReference type="InterPro" id="IPR011698">
    <property type="entry name" value="GATase_3"/>
</dbReference>
<dbReference type="HAMAP" id="MF_00028">
    <property type="entry name" value="CobQ"/>
    <property type="match status" value="1"/>
</dbReference>
<dbReference type="CDD" id="cd05389">
    <property type="entry name" value="CobQ_N"/>
    <property type="match status" value="1"/>
</dbReference>
<dbReference type="InterPro" id="IPR004459">
    <property type="entry name" value="CobQ_synth"/>
</dbReference>
<dbReference type="SUPFAM" id="SSF52317">
    <property type="entry name" value="Class I glutamine amidotransferase-like"/>
    <property type="match status" value="1"/>
</dbReference>
<dbReference type="STRING" id="877455.Metbo_2207"/>
<dbReference type="GO" id="GO:0003824">
    <property type="term" value="F:catalytic activity"/>
    <property type="evidence" value="ECO:0007669"/>
    <property type="project" value="InterPro"/>
</dbReference>
<dbReference type="SUPFAM" id="SSF52540">
    <property type="entry name" value="P-loop containing nucleoside triphosphate hydrolases"/>
    <property type="match status" value="1"/>
</dbReference>
<dbReference type="HOGENOM" id="CLU_019250_2_2_2"/>
<dbReference type="GO" id="GO:0009236">
    <property type="term" value="P:cobalamin biosynthetic process"/>
    <property type="evidence" value="ECO:0007669"/>
    <property type="project" value="UniProtKB-UniRule"/>
</dbReference>
<reference evidence="11" key="1">
    <citation type="submission" date="2011-02" db="EMBL/GenBank/DDBJ databases">
        <title>Complete sequence of Methanobacterium sp. AL-21.</title>
        <authorList>
            <consortium name="US DOE Joint Genome Institute"/>
            <person name="Lucas S."/>
            <person name="Copeland A."/>
            <person name="Lapidus A."/>
            <person name="Cheng J.-F."/>
            <person name="Goodwin L."/>
            <person name="Pitluck S."/>
            <person name="Chertkov O."/>
            <person name="Detter J.C."/>
            <person name="Han C."/>
            <person name="Tapia R."/>
            <person name="Land M."/>
            <person name="Hauser L."/>
            <person name="Kyrpides N."/>
            <person name="Ivanova N."/>
            <person name="Mikhailova N."/>
            <person name="Pagani I."/>
            <person name="Cadillo-Quiroz H."/>
            <person name="Imachi H."/>
            <person name="Zinder S."/>
            <person name="Liu W."/>
            <person name="Woyke T."/>
        </authorList>
    </citation>
    <scope>NUCLEOTIDE SEQUENCE [LARGE SCALE GENOMIC DNA]</scope>
    <source>
        <strain evidence="11">AL-21</strain>
    </source>
</reference>
<dbReference type="InterPro" id="IPR002586">
    <property type="entry name" value="CobQ/CobB/MinD/ParA_Nub-bd_dom"/>
</dbReference>
<name>F0TCF4_METLA</name>
<accession>F0TCF4</accession>
<dbReference type="CDD" id="cd01750">
    <property type="entry name" value="GATase1_CobQ"/>
    <property type="match status" value="1"/>
</dbReference>
<evidence type="ECO:0000256" key="4">
    <source>
        <dbReference type="ARBA" id="ARBA00022573"/>
    </source>
</evidence>
<evidence type="ECO:0000313" key="11">
    <source>
        <dbReference type="Proteomes" id="UP000007490"/>
    </source>
</evidence>
<dbReference type="NCBIfam" id="TIGR00313">
    <property type="entry name" value="cobQ"/>
    <property type="match status" value="1"/>
</dbReference>
<dbReference type="eggNOG" id="arCOG00105">
    <property type="taxonomic scope" value="Archaea"/>
</dbReference>
<dbReference type="Gene3D" id="3.40.50.300">
    <property type="entry name" value="P-loop containing nucleotide triphosphate hydrolases"/>
    <property type="match status" value="1"/>
</dbReference>
<dbReference type="PANTHER" id="PTHR21343">
    <property type="entry name" value="DETHIOBIOTIN SYNTHETASE"/>
    <property type="match status" value="1"/>
</dbReference>
<comment type="pathway">
    <text evidence="1 7">Cofactor biosynthesis; adenosylcobalamin biosynthesis.</text>
</comment>
<keyword evidence="5 7" id="KW-0315">Glutamine amidotransferase</keyword>
<proteinExistence type="inferred from homology"/>
<evidence type="ECO:0000313" key="10">
    <source>
        <dbReference type="EMBL" id="ADZ10421.1"/>
    </source>
</evidence>
<organism evidence="10 11">
    <name type="scientific">Methanobacterium lacus (strain AL-21)</name>
    <dbReference type="NCBI Taxonomy" id="877455"/>
    <lineage>
        <taxon>Archaea</taxon>
        <taxon>Methanobacteriati</taxon>
        <taxon>Methanobacteriota</taxon>
        <taxon>Methanomada group</taxon>
        <taxon>Methanobacteria</taxon>
        <taxon>Methanobacteriales</taxon>
        <taxon>Methanobacteriaceae</taxon>
        <taxon>Methanobacterium</taxon>
    </lineage>
</organism>
<gene>
    <name evidence="7" type="primary">cobQ</name>
    <name evidence="10" type="ordered locus">Metbo_2207</name>
</gene>
<keyword evidence="11" id="KW-1185">Reference proteome</keyword>
<evidence type="ECO:0000256" key="1">
    <source>
        <dbReference type="ARBA" id="ARBA00004953"/>
    </source>
</evidence>
<dbReference type="PROSITE" id="PS51274">
    <property type="entry name" value="GATASE_COBBQ"/>
    <property type="match status" value="1"/>
</dbReference>
<feature type="active site" evidence="7">
    <location>
        <position position="445"/>
    </location>
</feature>
<dbReference type="UniPathway" id="UPA00148"/>
<dbReference type="PROSITE" id="PS51273">
    <property type="entry name" value="GATASE_TYPE_1"/>
    <property type="match status" value="1"/>
</dbReference>
<protein>
    <recommendedName>
        <fullName evidence="3 7">Probable cobyric acid synthase</fullName>
    </recommendedName>
</protein>
<dbReference type="GO" id="GO:0015420">
    <property type="term" value="F:ABC-type vitamin B12 transporter activity"/>
    <property type="evidence" value="ECO:0007669"/>
    <property type="project" value="UniProtKB-UniRule"/>
</dbReference>
<dbReference type="Pfam" id="PF01656">
    <property type="entry name" value="CbiA"/>
    <property type="match status" value="1"/>
</dbReference>
<dbReference type="AlphaFoldDB" id="F0TCF4"/>
<dbReference type="NCBIfam" id="NF001989">
    <property type="entry name" value="PRK00784.1"/>
    <property type="match status" value="1"/>
</dbReference>
<dbReference type="InterPro" id="IPR047045">
    <property type="entry name" value="CobQ_N"/>
</dbReference>
<dbReference type="EMBL" id="CP002551">
    <property type="protein sequence ID" value="ADZ10421.1"/>
    <property type="molecule type" value="Genomic_DNA"/>
</dbReference>
<evidence type="ECO:0000256" key="7">
    <source>
        <dbReference type="HAMAP-Rule" id="MF_00028"/>
    </source>
</evidence>
<evidence type="ECO:0000256" key="2">
    <source>
        <dbReference type="ARBA" id="ARBA00006205"/>
    </source>
</evidence>
<keyword evidence="4 7" id="KW-0169">Cobalamin biosynthesis</keyword>